<proteinExistence type="predicted"/>
<feature type="region of interest" description="Disordered" evidence="1">
    <location>
        <begin position="241"/>
        <end position="295"/>
    </location>
</feature>
<keyword evidence="3" id="KW-1185">Reference proteome</keyword>
<sequence length="415" mass="46910">MAPDVEKSYGPTFSSLMDISLRKERSLIRKVTVCSPVELGAIVIGNAVYEVFMDLPECSVLNAAMASLKRKQARLPPGRALRWMNQNLSVKLVVLCCAFGQEEDESQRMKLDDMRQFLLRCPAGVLSNTVFKPFLPIVRKFLLNKLFQFTNKKRLYEHLPEFPSEKQLPAVVNALGPMEQLVKNYPHLARMKHEMIFNIMDFTIKYCLGWICELLLLRCNSEGIVEYYCPSLDQKLLKRESCPENKSKEAKKSRKSSLRKGEKVQSKAESDDSGWETQTMTNSSSSSSSNLEDLKNEPVKKLAKIEVIELKDEEETEAEQPTASSTSDVILPPPQETEVPQSEPGQAPQVPIVPDVQAPVPVPAYPMIHDDWSDMLTMALTDPSLAPHYKTMIHCLVASNRDMKNMIVMMRTQPS</sequence>
<feature type="compositionally biased region" description="Polar residues" evidence="1">
    <location>
        <begin position="319"/>
        <end position="328"/>
    </location>
</feature>
<dbReference type="STRING" id="29170.A0A368GI97"/>
<feature type="region of interest" description="Disordered" evidence="1">
    <location>
        <begin position="310"/>
        <end position="350"/>
    </location>
</feature>
<feature type="compositionally biased region" description="Basic and acidic residues" evidence="1">
    <location>
        <begin position="259"/>
        <end position="270"/>
    </location>
</feature>
<evidence type="ECO:0000256" key="1">
    <source>
        <dbReference type="SAM" id="MobiDB-lite"/>
    </source>
</evidence>
<dbReference type="AlphaFoldDB" id="A0A368GI97"/>
<dbReference type="Proteomes" id="UP000252519">
    <property type="component" value="Unassembled WGS sequence"/>
</dbReference>
<reference evidence="2 3" key="1">
    <citation type="submission" date="2014-10" db="EMBL/GenBank/DDBJ databases">
        <title>Draft genome of the hookworm Ancylostoma caninum.</title>
        <authorList>
            <person name="Mitreva M."/>
        </authorList>
    </citation>
    <scope>NUCLEOTIDE SEQUENCE [LARGE SCALE GENOMIC DNA]</scope>
    <source>
        <strain evidence="2 3">Baltimore</strain>
    </source>
</reference>
<dbReference type="EMBL" id="JOJR01000139">
    <property type="protein sequence ID" value="RCN44082.1"/>
    <property type="molecule type" value="Genomic_DNA"/>
</dbReference>
<comment type="caution">
    <text evidence="2">The sequence shown here is derived from an EMBL/GenBank/DDBJ whole genome shotgun (WGS) entry which is preliminary data.</text>
</comment>
<evidence type="ECO:0000313" key="3">
    <source>
        <dbReference type="Proteomes" id="UP000252519"/>
    </source>
</evidence>
<gene>
    <name evidence="2" type="ORF">ANCCAN_09945</name>
</gene>
<evidence type="ECO:0000313" key="2">
    <source>
        <dbReference type="EMBL" id="RCN44082.1"/>
    </source>
</evidence>
<organism evidence="2 3">
    <name type="scientific">Ancylostoma caninum</name>
    <name type="common">Dog hookworm</name>
    <dbReference type="NCBI Taxonomy" id="29170"/>
    <lineage>
        <taxon>Eukaryota</taxon>
        <taxon>Metazoa</taxon>
        <taxon>Ecdysozoa</taxon>
        <taxon>Nematoda</taxon>
        <taxon>Chromadorea</taxon>
        <taxon>Rhabditida</taxon>
        <taxon>Rhabditina</taxon>
        <taxon>Rhabditomorpha</taxon>
        <taxon>Strongyloidea</taxon>
        <taxon>Ancylostomatidae</taxon>
        <taxon>Ancylostomatinae</taxon>
        <taxon>Ancylostoma</taxon>
    </lineage>
</organism>
<accession>A0A368GI97</accession>
<protein>
    <submittedName>
        <fullName evidence="2">Uncharacterized protein</fullName>
    </submittedName>
</protein>
<dbReference type="OrthoDB" id="5795367at2759"/>
<feature type="compositionally biased region" description="Basic and acidic residues" evidence="1">
    <location>
        <begin position="241"/>
        <end position="250"/>
    </location>
</feature>
<name>A0A368GI97_ANCCA</name>